<name>A0A3R6Z089_9STRA</name>
<comment type="caution">
    <text evidence="1">The sequence shown here is derived from an EMBL/GenBank/DDBJ whole genome shotgun (WGS) entry which is preliminary data.</text>
</comment>
<dbReference type="Proteomes" id="UP000285060">
    <property type="component" value="Unassembled WGS sequence"/>
</dbReference>
<keyword evidence="2" id="KW-1185">Reference proteome</keyword>
<proteinExistence type="predicted"/>
<protein>
    <submittedName>
        <fullName evidence="1">Uncharacterized protein</fullName>
    </submittedName>
</protein>
<dbReference type="AlphaFoldDB" id="A0A3R6Z089"/>
<evidence type="ECO:0000313" key="1">
    <source>
        <dbReference type="EMBL" id="RHY26458.1"/>
    </source>
</evidence>
<dbReference type="EMBL" id="QUSY01000996">
    <property type="protein sequence ID" value="RHY26458.1"/>
    <property type="molecule type" value="Genomic_DNA"/>
</dbReference>
<gene>
    <name evidence="1" type="ORF">DYB32_007598</name>
</gene>
<dbReference type="VEuPathDB" id="FungiDB:H310_14721"/>
<sequence>MHKCPDKYDARRVYPDNKVSPWVSGAVRKDPVCVVTTDASAKDKPCLVTSATSAFSIPNSGTAATPYPPSTDFNPAQDTALSRAMQSLEAKAKALEAHEVPRTPSFPALAHNRFQDLIRARSAAKLEVDSLYRLNSPHVIVAAKLLETLTDSLFREFAHVEAHRDQLIYDDLAAVRSLMLVDRFYDCTVHWTRQRTTSDSPLCRRIQLFLATFSALPPTSSTSRHALCKREDEVRQICRRVLHLIQRLVDPGVGLVCTLKDNNSDMIQLDRKTYSERWTLCATFQKYQSYDPFAALYSGFTDSYARLLREVRRRKRIIVKANNIVHGLSERSELLIELPIFFVRFL</sequence>
<organism evidence="1 2">
    <name type="scientific">Aphanomyces invadans</name>
    <dbReference type="NCBI Taxonomy" id="157072"/>
    <lineage>
        <taxon>Eukaryota</taxon>
        <taxon>Sar</taxon>
        <taxon>Stramenopiles</taxon>
        <taxon>Oomycota</taxon>
        <taxon>Saprolegniomycetes</taxon>
        <taxon>Saprolegniales</taxon>
        <taxon>Verrucalvaceae</taxon>
        <taxon>Aphanomyces</taxon>
    </lineage>
</organism>
<accession>A0A3R6Z089</accession>
<evidence type="ECO:0000313" key="2">
    <source>
        <dbReference type="Proteomes" id="UP000285060"/>
    </source>
</evidence>
<reference evidence="1 2" key="1">
    <citation type="submission" date="2018-08" db="EMBL/GenBank/DDBJ databases">
        <title>Aphanomyces genome sequencing and annotation.</title>
        <authorList>
            <person name="Minardi D."/>
            <person name="Oidtmann B."/>
            <person name="Van Der Giezen M."/>
            <person name="Studholme D.J."/>
        </authorList>
    </citation>
    <scope>NUCLEOTIDE SEQUENCE [LARGE SCALE GENOMIC DNA]</scope>
    <source>
        <strain evidence="1 2">NJM0002</strain>
    </source>
</reference>